<evidence type="ECO:0000256" key="2">
    <source>
        <dbReference type="ARBA" id="ARBA00022729"/>
    </source>
</evidence>
<dbReference type="GO" id="GO:0005615">
    <property type="term" value="C:extracellular space"/>
    <property type="evidence" value="ECO:0007669"/>
    <property type="project" value="TreeGrafter"/>
</dbReference>
<feature type="compositionally biased region" description="Polar residues" evidence="4">
    <location>
        <begin position="237"/>
        <end position="279"/>
    </location>
</feature>
<keyword evidence="3" id="KW-0677">Repeat</keyword>
<organism evidence="6 7">
    <name type="scientific">Diploptera punctata</name>
    <name type="common">Pacific beetle cockroach</name>
    <dbReference type="NCBI Taxonomy" id="6984"/>
    <lineage>
        <taxon>Eukaryota</taxon>
        <taxon>Metazoa</taxon>
        <taxon>Ecdysozoa</taxon>
        <taxon>Arthropoda</taxon>
        <taxon>Hexapoda</taxon>
        <taxon>Insecta</taxon>
        <taxon>Pterygota</taxon>
        <taxon>Neoptera</taxon>
        <taxon>Polyneoptera</taxon>
        <taxon>Dictyoptera</taxon>
        <taxon>Blattodea</taxon>
        <taxon>Blaberoidea</taxon>
        <taxon>Blaberidae</taxon>
        <taxon>Diplopterinae</taxon>
        <taxon>Diploptera</taxon>
    </lineage>
</organism>
<evidence type="ECO:0000256" key="5">
    <source>
        <dbReference type="SAM" id="SignalP"/>
    </source>
</evidence>
<feature type="chain" id="PRO_5042066274" evidence="5">
    <location>
        <begin position="22"/>
        <end position="313"/>
    </location>
</feature>
<name>A0AAD8A9G7_DIPPU</name>
<dbReference type="SMART" id="SM00369">
    <property type="entry name" value="LRR_TYP"/>
    <property type="match status" value="2"/>
</dbReference>
<gene>
    <name evidence="6" type="ORF">L9F63_014372</name>
</gene>
<keyword evidence="7" id="KW-1185">Reference proteome</keyword>
<comment type="caution">
    <text evidence="6">The sequence shown here is derived from an EMBL/GenBank/DDBJ whole genome shotgun (WGS) entry which is preliminary data.</text>
</comment>
<dbReference type="InterPro" id="IPR032675">
    <property type="entry name" value="LRR_dom_sf"/>
</dbReference>
<dbReference type="GO" id="GO:0031012">
    <property type="term" value="C:extracellular matrix"/>
    <property type="evidence" value="ECO:0007669"/>
    <property type="project" value="TreeGrafter"/>
</dbReference>
<keyword evidence="1" id="KW-0433">Leucine-rich repeat</keyword>
<evidence type="ECO:0000313" key="6">
    <source>
        <dbReference type="EMBL" id="KAJ9594212.1"/>
    </source>
</evidence>
<dbReference type="PANTHER" id="PTHR24373:SF370">
    <property type="entry name" value="FISH-LIPS, ISOFORM E"/>
    <property type="match status" value="1"/>
</dbReference>
<dbReference type="SUPFAM" id="SSF52058">
    <property type="entry name" value="L domain-like"/>
    <property type="match status" value="1"/>
</dbReference>
<dbReference type="InterPro" id="IPR003591">
    <property type="entry name" value="Leu-rich_rpt_typical-subtyp"/>
</dbReference>
<keyword evidence="2 5" id="KW-0732">Signal</keyword>
<dbReference type="InterPro" id="IPR050328">
    <property type="entry name" value="Dev_Immune_Receptor"/>
</dbReference>
<accession>A0AAD8A9G7</accession>
<evidence type="ECO:0000256" key="3">
    <source>
        <dbReference type="ARBA" id="ARBA00022737"/>
    </source>
</evidence>
<dbReference type="PANTHER" id="PTHR24373">
    <property type="entry name" value="SLIT RELATED LEUCINE-RICH REPEAT NEURONAL PROTEIN"/>
    <property type="match status" value="1"/>
</dbReference>
<dbReference type="PROSITE" id="PS51450">
    <property type="entry name" value="LRR"/>
    <property type="match status" value="2"/>
</dbReference>
<reference evidence="6" key="2">
    <citation type="submission" date="2023-05" db="EMBL/GenBank/DDBJ databases">
        <authorList>
            <person name="Fouks B."/>
        </authorList>
    </citation>
    <scope>NUCLEOTIDE SEQUENCE</scope>
    <source>
        <strain evidence="6">Stay&amp;Tobe</strain>
        <tissue evidence="6">Testes</tissue>
    </source>
</reference>
<evidence type="ECO:0000256" key="4">
    <source>
        <dbReference type="SAM" id="MobiDB-lite"/>
    </source>
</evidence>
<sequence>IAMKNAPIGLLLCFLLPQALSENETCSTKHRILQTSKHVIFKLCDTPKLSKTDLEQLGLQILEHLTLSNCVIEEISNDAFEMLENLEELHLSHNALSSLPQDLFKSNKKLRKISLDNNKFEVVPDIDIIHLQLEILDLSHNKISSVGHIQSPNVEILDLSNNFLKYLFEGHIANFKNVKKLILTKNKWESASADETERKGAEKLNAGSIYFTCVGKKENMFKYVPILENHQKNVELFSSTSPPNNIESLQQAENEGSTKSMEQFSSTSPLDETQQSQETTENKKSSKNLVAPPNYQNKLLPLITLLLLFIKEF</sequence>
<feature type="signal peptide" evidence="5">
    <location>
        <begin position="1"/>
        <end position="21"/>
    </location>
</feature>
<dbReference type="Gene3D" id="3.80.10.10">
    <property type="entry name" value="Ribonuclease Inhibitor"/>
    <property type="match status" value="1"/>
</dbReference>
<dbReference type="AlphaFoldDB" id="A0AAD8A9G7"/>
<evidence type="ECO:0000256" key="1">
    <source>
        <dbReference type="ARBA" id="ARBA00022614"/>
    </source>
</evidence>
<evidence type="ECO:0000313" key="7">
    <source>
        <dbReference type="Proteomes" id="UP001233999"/>
    </source>
</evidence>
<reference evidence="6" key="1">
    <citation type="journal article" date="2023" name="IScience">
        <title>Live-bearing cockroach genome reveals convergent evolutionary mechanisms linked to viviparity in insects and beyond.</title>
        <authorList>
            <person name="Fouks B."/>
            <person name="Harrison M.C."/>
            <person name="Mikhailova A.A."/>
            <person name="Marchal E."/>
            <person name="English S."/>
            <person name="Carruthers M."/>
            <person name="Jennings E.C."/>
            <person name="Chiamaka E.L."/>
            <person name="Frigard R.A."/>
            <person name="Pippel M."/>
            <person name="Attardo G.M."/>
            <person name="Benoit J.B."/>
            <person name="Bornberg-Bauer E."/>
            <person name="Tobe S.S."/>
        </authorList>
    </citation>
    <scope>NUCLEOTIDE SEQUENCE</scope>
    <source>
        <strain evidence="6">Stay&amp;Tobe</strain>
    </source>
</reference>
<feature type="non-terminal residue" evidence="6">
    <location>
        <position position="1"/>
    </location>
</feature>
<feature type="region of interest" description="Disordered" evidence="4">
    <location>
        <begin position="237"/>
        <end position="291"/>
    </location>
</feature>
<protein>
    <submittedName>
        <fullName evidence="6">Uncharacterized protein</fullName>
    </submittedName>
</protein>
<dbReference type="InterPro" id="IPR001611">
    <property type="entry name" value="Leu-rich_rpt"/>
</dbReference>
<dbReference type="Pfam" id="PF13855">
    <property type="entry name" value="LRR_8"/>
    <property type="match status" value="1"/>
</dbReference>
<dbReference type="Proteomes" id="UP001233999">
    <property type="component" value="Unassembled WGS sequence"/>
</dbReference>
<dbReference type="EMBL" id="JASPKZ010003064">
    <property type="protein sequence ID" value="KAJ9594212.1"/>
    <property type="molecule type" value="Genomic_DNA"/>
</dbReference>
<proteinExistence type="predicted"/>